<sequence length="140" mass="15237">MNTLPERISSNTERPAGRAAYRETCSAPWILDQSIRLGDNDARLIVVRDEYTDTSYLALLVGNVTGSAPVTVRAVDEEALLIEGSRTMFPEILIGVAESPSASDIGRRYLECRTAVEGSLRSTIDSIGVHSVIAEWNARA</sequence>
<dbReference type="EMBL" id="CP021354">
    <property type="protein sequence ID" value="AWK74258.1"/>
    <property type="molecule type" value="Genomic_DNA"/>
</dbReference>
<dbReference type="RefSeq" id="WP_162603284.1">
    <property type="nucleotide sequence ID" value="NZ_CP021354.1"/>
</dbReference>
<protein>
    <submittedName>
        <fullName evidence="1">Uncharacterized protein</fullName>
    </submittedName>
</protein>
<dbReference type="Proteomes" id="UP000245711">
    <property type="component" value="Chromosome"/>
</dbReference>
<dbReference type="KEGG" id="roz:CBI38_24595"/>
<organism evidence="1 2">
    <name type="scientific">Rhodococcus oxybenzonivorans</name>
    <dbReference type="NCBI Taxonomy" id="1990687"/>
    <lineage>
        <taxon>Bacteria</taxon>
        <taxon>Bacillati</taxon>
        <taxon>Actinomycetota</taxon>
        <taxon>Actinomycetes</taxon>
        <taxon>Mycobacteriales</taxon>
        <taxon>Nocardiaceae</taxon>
        <taxon>Rhodococcus</taxon>
    </lineage>
</organism>
<evidence type="ECO:0000313" key="1">
    <source>
        <dbReference type="EMBL" id="AWK74258.1"/>
    </source>
</evidence>
<keyword evidence="2" id="KW-1185">Reference proteome</keyword>
<accession>A0A2S2C0J2</accession>
<reference evidence="1 2" key="1">
    <citation type="submission" date="2017-05" db="EMBL/GenBank/DDBJ databases">
        <title>Isolation of Rhodococcus sp. S2-17 biodegrading of BP-3.</title>
        <authorList>
            <person name="Lee Y."/>
            <person name="Kim K.H."/>
            <person name="Chun B.H."/>
            <person name="Jung H.S."/>
            <person name="Jeon C.O."/>
        </authorList>
    </citation>
    <scope>NUCLEOTIDE SEQUENCE [LARGE SCALE GENOMIC DNA]</scope>
    <source>
        <strain evidence="1 2">S2-17</strain>
    </source>
</reference>
<evidence type="ECO:0000313" key="2">
    <source>
        <dbReference type="Proteomes" id="UP000245711"/>
    </source>
</evidence>
<gene>
    <name evidence="1" type="ORF">CBI38_24595</name>
</gene>
<proteinExistence type="predicted"/>
<name>A0A2S2C0J2_9NOCA</name>
<dbReference type="AlphaFoldDB" id="A0A2S2C0J2"/>